<accession>A0ABV9BIQ2</accession>
<keyword evidence="2" id="KW-0812">Transmembrane</keyword>
<dbReference type="RefSeq" id="WP_411949862.1">
    <property type="nucleotide sequence ID" value="NZ_JBHSFS010000005.1"/>
</dbReference>
<evidence type="ECO:0000256" key="2">
    <source>
        <dbReference type="SAM" id="Phobius"/>
    </source>
</evidence>
<dbReference type="EMBL" id="JBHSFS010000005">
    <property type="protein sequence ID" value="MFC4513960.1"/>
    <property type="molecule type" value="Genomic_DNA"/>
</dbReference>
<feature type="compositionally biased region" description="Low complexity" evidence="1">
    <location>
        <begin position="112"/>
        <end position="127"/>
    </location>
</feature>
<evidence type="ECO:0000256" key="1">
    <source>
        <dbReference type="SAM" id="MobiDB-lite"/>
    </source>
</evidence>
<organism evidence="3 4">
    <name type="scientific">Streptomyces ehimensis</name>
    <dbReference type="NCBI Taxonomy" id="68195"/>
    <lineage>
        <taxon>Bacteria</taxon>
        <taxon>Bacillati</taxon>
        <taxon>Actinomycetota</taxon>
        <taxon>Actinomycetes</taxon>
        <taxon>Kitasatosporales</taxon>
        <taxon>Streptomycetaceae</taxon>
        <taxon>Streptomyces</taxon>
    </lineage>
</organism>
<comment type="caution">
    <text evidence="3">The sequence shown here is derived from an EMBL/GenBank/DDBJ whole genome shotgun (WGS) entry which is preliminary data.</text>
</comment>
<proteinExistence type="predicted"/>
<evidence type="ECO:0000313" key="4">
    <source>
        <dbReference type="Proteomes" id="UP001595990"/>
    </source>
</evidence>
<name>A0ABV9BIQ2_9ACTN</name>
<dbReference type="Proteomes" id="UP001595990">
    <property type="component" value="Unassembled WGS sequence"/>
</dbReference>
<sequence>MLNVAVLIGALAYVLSGTALLSALKWTPGRLMTVMREENAVLDAAATAAPGVLSLVVALAWVAVMLLWPAIGVLLIVAAVAVAFSWASAWCHRLTAHPSRWCTDEEVAQSEAESARSQLARASSSSSGTPSVER</sequence>
<keyword evidence="4" id="KW-1185">Reference proteome</keyword>
<reference evidence="4" key="1">
    <citation type="journal article" date="2019" name="Int. J. Syst. Evol. Microbiol.">
        <title>The Global Catalogue of Microorganisms (GCM) 10K type strain sequencing project: providing services to taxonomists for standard genome sequencing and annotation.</title>
        <authorList>
            <consortium name="The Broad Institute Genomics Platform"/>
            <consortium name="The Broad Institute Genome Sequencing Center for Infectious Disease"/>
            <person name="Wu L."/>
            <person name="Ma J."/>
        </authorList>
    </citation>
    <scope>NUCLEOTIDE SEQUENCE [LARGE SCALE GENOMIC DNA]</scope>
    <source>
        <strain evidence="4">CECT 8064</strain>
    </source>
</reference>
<protein>
    <recommendedName>
        <fullName evidence="5">Integral membrane protein</fullName>
    </recommendedName>
</protein>
<evidence type="ECO:0008006" key="5">
    <source>
        <dbReference type="Google" id="ProtNLM"/>
    </source>
</evidence>
<gene>
    <name evidence="3" type="ORF">ACFPEN_13525</name>
</gene>
<feature type="transmembrane region" description="Helical" evidence="2">
    <location>
        <begin position="40"/>
        <end position="64"/>
    </location>
</feature>
<feature type="transmembrane region" description="Helical" evidence="2">
    <location>
        <begin position="70"/>
        <end position="91"/>
    </location>
</feature>
<keyword evidence="2" id="KW-0472">Membrane</keyword>
<feature type="region of interest" description="Disordered" evidence="1">
    <location>
        <begin position="112"/>
        <end position="134"/>
    </location>
</feature>
<evidence type="ECO:0000313" key="3">
    <source>
        <dbReference type="EMBL" id="MFC4513960.1"/>
    </source>
</evidence>
<keyword evidence="2" id="KW-1133">Transmembrane helix</keyword>
<feature type="transmembrane region" description="Helical" evidence="2">
    <location>
        <begin position="6"/>
        <end position="28"/>
    </location>
</feature>